<accession>A0ABS1JZN7</accession>
<evidence type="ECO:0000256" key="7">
    <source>
        <dbReference type="SAM" id="MobiDB-lite"/>
    </source>
</evidence>
<feature type="transmembrane region" description="Helical" evidence="6">
    <location>
        <begin position="248"/>
        <end position="268"/>
    </location>
</feature>
<keyword evidence="5" id="KW-0046">Antibiotic resistance</keyword>
<keyword evidence="4 6" id="KW-0472">Membrane</keyword>
<comment type="similarity">
    <text evidence="6">Belongs to the ABC-2 integral membrane protein family.</text>
</comment>
<evidence type="ECO:0000256" key="2">
    <source>
        <dbReference type="ARBA" id="ARBA00022692"/>
    </source>
</evidence>
<dbReference type="Proteomes" id="UP000639051">
    <property type="component" value="Unassembled WGS sequence"/>
</dbReference>
<comment type="subcellular location">
    <subcellularLocation>
        <location evidence="6">Cell membrane</location>
        <topology evidence="6">Multi-pass membrane protein</topology>
    </subcellularLocation>
    <subcellularLocation>
        <location evidence="1">Membrane</location>
        <topology evidence="1">Multi-pass membrane protein</topology>
    </subcellularLocation>
</comment>
<name>A0ABS1JZN7_9MICC</name>
<dbReference type="InterPro" id="IPR000412">
    <property type="entry name" value="ABC_2_transport"/>
</dbReference>
<keyword evidence="10" id="KW-1185">Reference proteome</keyword>
<dbReference type="EMBL" id="JAERRC010000010">
    <property type="protein sequence ID" value="MBL0704497.1"/>
    <property type="molecule type" value="Genomic_DNA"/>
</dbReference>
<feature type="domain" description="ABC transmembrane type-2" evidence="8">
    <location>
        <begin position="213"/>
        <end position="443"/>
    </location>
</feature>
<evidence type="ECO:0000259" key="8">
    <source>
        <dbReference type="PROSITE" id="PS51012"/>
    </source>
</evidence>
<evidence type="ECO:0000256" key="6">
    <source>
        <dbReference type="RuleBase" id="RU361157"/>
    </source>
</evidence>
<feature type="transmembrane region" description="Helical" evidence="6">
    <location>
        <begin position="365"/>
        <end position="383"/>
    </location>
</feature>
<reference evidence="9 10" key="1">
    <citation type="submission" date="2021-01" db="EMBL/GenBank/DDBJ databases">
        <title>Genome public.</title>
        <authorList>
            <person name="Liu C."/>
            <person name="Sun Q."/>
        </authorList>
    </citation>
    <scope>NUCLEOTIDE SEQUENCE [LARGE SCALE GENOMIC DNA]</scope>
    <source>
        <strain evidence="9 10">JC656</strain>
    </source>
</reference>
<dbReference type="PANTHER" id="PTHR43229">
    <property type="entry name" value="NODULATION PROTEIN J"/>
    <property type="match status" value="1"/>
</dbReference>
<evidence type="ECO:0000256" key="1">
    <source>
        <dbReference type="ARBA" id="ARBA00004141"/>
    </source>
</evidence>
<organism evidence="9 10">
    <name type="scientific">Sinomonas cellulolyticus</name>
    <dbReference type="NCBI Taxonomy" id="2801916"/>
    <lineage>
        <taxon>Bacteria</taxon>
        <taxon>Bacillati</taxon>
        <taxon>Actinomycetota</taxon>
        <taxon>Actinomycetes</taxon>
        <taxon>Micrococcales</taxon>
        <taxon>Micrococcaceae</taxon>
        <taxon>Sinomonas</taxon>
    </lineage>
</organism>
<keyword evidence="6" id="KW-1003">Cell membrane</keyword>
<evidence type="ECO:0000313" key="10">
    <source>
        <dbReference type="Proteomes" id="UP000639051"/>
    </source>
</evidence>
<evidence type="ECO:0000256" key="3">
    <source>
        <dbReference type="ARBA" id="ARBA00022989"/>
    </source>
</evidence>
<protein>
    <recommendedName>
        <fullName evidence="6">Transport permease protein</fullName>
    </recommendedName>
</protein>
<comment type="caution">
    <text evidence="6">Lacks conserved residue(s) required for the propagation of feature annotation.</text>
</comment>
<keyword evidence="3 6" id="KW-1133">Transmembrane helix</keyword>
<dbReference type="InterPro" id="IPR013525">
    <property type="entry name" value="ABC2_TM"/>
</dbReference>
<feature type="compositionally biased region" description="Basic residues" evidence="7">
    <location>
        <begin position="16"/>
        <end position="26"/>
    </location>
</feature>
<evidence type="ECO:0000313" key="9">
    <source>
        <dbReference type="EMBL" id="MBL0704497.1"/>
    </source>
</evidence>
<dbReference type="PRINTS" id="PR00164">
    <property type="entry name" value="ABC2TRNSPORT"/>
</dbReference>
<feature type="transmembrane region" description="Helical" evidence="6">
    <location>
        <begin position="212"/>
        <end position="236"/>
    </location>
</feature>
<dbReference type="InterPro" id="IPR047817">
    <property type="entry name" value="ABC2_TM_bact-type"/>
</dbReference>
<gene>
    <name evidence="9" type="ORF">JJE72_03135</name>
</gene>
<dbReference type="InterPro" id="IPR051784">
    <property type="entry name" value="Nod_factor_ABC_transporter"/>
</dbReference>
<dbReference type="Pfam" id="PF01061">
    <property type="entry name" value="ABC2_membrane"/>
    <property type="match status" value="1"/>
</dbReference>
<dbReference type="PROSITE" id="PS51012">
    <property type="entry name" value="ABC_TM2"/>
    <property type="match status" value="1"/>
</dbReference>
<keyword evidence="6" id="KW-0813">Transport</keyword>
<comment type="caution">
    <text evidence="9">The sequence shown here is derived from an EMBL/GenBank/DDBJ whole genome shotgun (WGS) entry which is preliminary data.</text>
</comment>
<dbReference type="PANTHER" id="PTHR43229:SF2">
    <property type="entry name" value="NODULATION PROTEIN J"/>
    <property type="match status" value="1"/>
</dbReference>
<evidence type="ECO:0000256" key="5">
    <source>
        <dbReference type="ARBA" id="ARBA00023251"/>
    </source>
</evidence>
<keyword evidence="2 6" id="KW-0812">Transmembrane</keyword>
<proteinExistence type="inferred from homology"/>
<evidence type="ECO:0000256" key="4">
    <source>
        <dbReference type="ARBA" id="ARBA00023136"/>
    </source>
</evidence>
<feature type="region of interest" description="Disordered" evidence="7">
    <location>
        <begin position="1"/>
        <end position="27"/>
    </location>
</feature>
<feature type="transmembrane region" description="Helical" evidence="6">
    <location>
        <begin position="422"/>
        <end position="440"/>
    </location>
</feature>
<feature type="transmembrane region" description="Helical" evidence="6">
    <location>
        <begin position="331"/>
        <end position="353"/>
    </location>
</feature>
<sequence>MAAHLLRPPRDPARARPARGRPHHGRGREALCAEPRVLPHHARVRRRPGPVVVGARTARNPDRNGVRRPAHGLLGAHREGELPVLHDPEVHRHAAVPLLRDVLSAGDHACGHAVDRLDLPDLARQPARPRRLLRAGGARVAHCPARALPRGPRGRRDLVGAPELREEDGRVSVLTDDDYAIRPSARPLGALYAGNARSVIERGFRVIKSQNWIILVSGFFEPVFYLLSMGIGLGGLVGAVEGPGGTHISYAAYIAPALLAVSAMNGAIYDSTWNVFFKMHFGKLYQGMLYTSLGPLDIAIGEIFMALFRGFLYALGFTGVMAVMGLITTPWALLLVPASVMVAFGFASFGMAITSYMKTFQQMDMITFFMLPMFLFSATFYPLSVYPEPVQWVVQAFPLWHGVELMRQISIGVFTPATGVHLLYYAVMILVGVSFTTRRLRALFLR</sequence>